<evidence type="ECO:0000313" key="10">
    <source>
        <dbReference type="Proteomes" id="UP000265882"/>
    </source>
</evidence>
<name>A0A3A4N5A5_ABYX5</name>
<dbReference type="GO" id="GO:0016614">
    <property type="term" value="F:oxidoreductase activity, acting on CH-OH group of donors"/>
    <property type="evidence" value="ECO:0007669"/>
    <property type="project" value="InterPro"/>
</dbReference>
<evidence type="ECO:0000259" key="7">
    <source>
        <dbReference type="Pfam" id="PF01494"/>
    </source>
</evidence>
<dbReference type="PRINTS" id="PR00368">
    <property type="entry name" value="FADPNR"/>
</dbReference>
<dbReference type="Pfam" id="PF00732">
    <property type="entry name" value="GMC_oxred_N"/>
    <property type="match status" value="1"/>
</dbReference>
<dbReference type="Proteomes" id="UP000265882">
    <property type="component" value="Unassembled WGS sequence"/>
</dbReference>
<dbReference type="EMBL" id="QZKU01000140">
    <property type="protein sequence ID" value="RJP14889.1"/>
    <property type="molecule type" value="Genomic_DNA"/>
</dbReference>
<evidence type="ECO:0000256" key="3">
    <source>
        <dbReference type="ARBA" id="ARBA00022630"/>
    </source>
</evidence>
<dbReference type="PANTHER" id="PTHR42784:SF1">
    <property type="entry name" value="PYRANOSE 2-OXIDASE"/>
    <property type="match status" value="1"/>
</dbReference>
<dbReference type="PANTHER" id="PTHR42784">
    <property type="entry name" value="PYRANOSE 2-OXIDASE"/>
    <property type="match status" value="1"/>
</dbReference>
<evidence type="ECO:0000313" key="9">
    <source>
        <dbReference type="EMBL" id="RJP14889.1"/>
    </source>
</evidence>
<dbReference type="PRINTS" id="PR00411">
    <property type="entry name" value="PNDRDTASEI"/>
</dbReference>
<dbReference type="InterPro" id="IPR007867">
    <property type="entry name" value="GMC_OxRtase_C"/>
</dbReference>
<dbReference type="GO" id="GO:0071949">
    <property type="term" value="F:FAD binding"/>
    <property type="evidence" value="ECO:0007669"/>
    <property type="project" value="InterPro"/>
</dbReference>
<evidence type="ECO:0000256" key="5">
    <source>
        <dbReference type="ARBA" id="ARBA00023002"/>
    </source>
</evidence>
<evidence type="ECO:0000256" key="4">
    <source>
        <dbReference type="ARBA" id="ARBA00022827"/>
    </source>
</evidence>
<organism evidence="9 10">
    <name type="scientific">Abyssobacteria bacterium (strain SURF_5)</name>
    <dbReference type="NCBI Taxonomy" id="2093360"/>
    <lineage>
        <taxon>Bacteria</taxon>
        <taxon>Pseudomonadati</taxon>
        <taxon>Candidatus Hydrogenedentota</taxon>
        <taxon>Candidatus Abyssobacteria</taxon>
    </lineage>
</organism>
<comment type="similarity">
    <text evidence="2">Belongs to the GMC oxidoreductase family.</text>
</comment>
<reference evidence="9 10" key="1">
    <citation type="journal article" date="2017" name="ISME J.">
        <title>Energy and carbon metabolisms in a deep terrestrial subsurface fluid microbial community.</title>
        <authorList>
            <person name="Momper L."/>
            <person name="Jungbluth S.P."/>
            <person name="Lee M.D."/>
            <person name="Amend J.P."/>
        </authorList>
    </citation>
    <scope>NUCLEOTIDE SEQUENCE [LARGE SCALE GENOMIC DNA]</scope>
    <source>
        <strain evidence="9">SURF_5</strain>
    </source>
</reference>
<feature type="domain" description="Glucose-methanol-choline oxidoreductase C-terminal" evidence="8">
    <location>
        <begin position="376"/>
        <end position="425"/>
    </location>
</feature>
<evidence type="ECO:0000256" key="2">
    <source>
        <dbReference type="ARBA" id="ARBA00010790"/>
    </source>
</evidence>
<comment type="caution">
    <text evidence="9">The sequence shown here is derived from an EMBL/GenBank/DDBJ whole genome shotgun (WGS) entry which is preliminary data.</text>
</comment>
<comment type="cofactor">
    <cofactor evidence="1">
        <name>FAD</name>
        <dbReference type="ChEBI" id="CHEBI:57692"/>
    </cofactor>
</comment>
<proteinExistence type="inferred from homology"/>
<dbReference type="InterPro" id="IPR000172">
    <property type="entry name" value="GMC_OxRdtase_N"/>
</dbReference>
<dbReference type="Pfam" id="PF05199">
    <property type="entry name" value="GMC_oxred_C"/>
    <property type="match status" value="1"/>
</dbReference>
<dbReference type="SUPFAM" id="SSF51905">
    <property type="entry name" value="FAD/NAD(P)-binding domain"/>
    <property type="match status" value="1"/>
</dbReference>
<keyword evidence="3" id="KW-0285">Flavoprotein</keyword>
<dbReference type="Pfam" id="PF01494">
    <property type="entry name" value="FAD_binding_3"/>
    <property type="match status" value="1"/>
</dbReference>
<dbReference type="InterPro" id="IPR036188">
    <property type="entry name" value="FAD/NAD-bd_sf"/>
</dbReference>
<dbReference type="Gene3D" id="3.50.50.60">
    <property type="entry name" value="FAD/NAD(P)-binding domain"/>
    <property type="match status" value="2"/>
</dbReference>
<dbReference type="AlphaFoldDB" id="A0A3A4N5A5"/>
<keyword evidence="4" id="KW-0274">FAD</keyword>
<evidence type="ECO:0000259" key="8">
    <source>
        <dbReference type="Pfam" id="PF05199"/>
    </source>
</evidence>
<dbReference type="InterPro" id="IPR051473">
    <property type="entry name" value="P2Ox-like"/>
</dbReference>
<evidence type="ECO:0000256" key="1">
    <source>
        <dbReference type="ARBA" id="ARBA00001974"/>
    </source>
</evidence>
<evidence type="ECO:0000259" key="6">
    <source>
        <dbReference type="Pfam" id="PF00732"/>
    </source>
</evidence>
<gene>
    <name evidence="9" type="ORF">C4520_20895</name>
</gene>
<feature type="domain" description="FAD-binding" evidence="7">
    <location>
        <begin position="8"/>
        <end position="45"/>
    </location>
</feature>
<accession>A0A3A4N5A5</accession>
<sequence length="435" mass="46668">MTPKHLNEYDVVVVGSGPGGATVGRELARAGKRVAILESGSDDQRLGSYLTALRVLSMERSKEGLPMLRARTTGGASVFYSASAADPPPWLAPRYGIDLFPLLDEIKSETKAGVLPENLLGRASIKVMETANKIGYKWEPMAKFLDPHKFANGLCCGANEHLGCRCGAKWTAREYLKDAVAAGANLMIHTECTEVVVDDGVAVGVRARLAGGGEVELRAGCVVLSAGGLSTPLLLQKAGIDRAGKGCFTDPTVVVYGVAPFEGTWQDPPVSVVTWEFYDNDGIRIGTIMEPKWMFALSMLKQSPKHVSLAMSYRNIVGILVKVKDELSGEVRPDGTVSKALGEPEWDRLNKGIVVAKNILRALECKPQTIVVGEAKGAHPSGTCRIGDVLDNNLQTEIKNLYACDASIFPEALDRPTVLTIIAFGKRLSKHLLAG</sequence>
<feature type="domain" description="Glucose-methanol-choline oxidoreductase N-terminal" evidence="6">
    <location>
        <begin position="126"/>
        <end position="241"/>
    </location>
</feature>
<dbReference type="InterPro" id="IPR002938">
    <property type="entry name" value="FAD-bd"/>
</dbReference>
<protein>
    <submittedName>
        <fullName evidence="9">GMC family oxidoreductase</fullName>
    </submittedName>
</protein>
<keyword evidence="5" id="KW-0560">Oxidoreductase</keyword>